<dbReference type="EMBL" id="CP011509">
    <property type="protein sequence ID" value="AKI98705.1"/>
    <property type="molecule type" value="Genomic_DNA"/>
</dbReference>
<organism evidence="5 7">
    <name type="scientific">Archangium gephyra</name>
    <dbReference type="NCBI Taxonomy" id="48"/>
    <lineage>
        <taxon>Bacteria</taxon>
        <taxon>Pseudomonadati</taxon>
        <taxon>Myxococcota</taxon>
        <taxon>Myxococcia</taxon>
        <taxon>Myxococcales</taxon>
        <taxon>Cystobacterineae</taxon>
        <taxon>Archangiaceae</taxon>
        <taxon>Archangium</taxon>
    </lineage>
</organism>
<keyword evidence="5" id="KW-0031">Aminopeptidase</keyword>
<dbReference type="Proteomes" id="UP000035579">
    <property type="component" value="Chromosome"/>
</dbReference>
<dbReference type="RefSeq" id="WP_053065989.1">
    <property type="nucleotide sequence ID" value="NZ_CP011509.1"/>
</dbReference>
<dbReference type="PANTHER" id="PTHR11010:SF38">
    <property type="entry name" value="LYSOSOMAL PRO-X CARBOXYPEPTIDASE"/>
    <property type="match status" value="1"/>
</dbReference>
<feature type="chain" id="PRO_5041987984" evidence="4">
    <location>
        <begin position="27"/>
        <end position="482"/>
    </location>
</feature>
<accession>A0AAC8Q0Q6</accession>
<dbReference type="EMBL" id="QUMU01000006">
    <property type="protein sequence ID" value="REG30631.1"/>
    <property type="molecule type" value="Genomic_DNA"/>
</dbReference>
<evidence type="ECO:0000256" key="4">
    <source>
        <dbReference type="SAM" id="SignalP"/>
    </source>
</evidence>
<dbReference type="GO" id="GO:0008239">
    <property type="term" value="F:dipeptidyl-peptidase activity"/>
    <property type="evidence" value="ECO:0007669"/>
    <property type="project" value="TreeGrafter"/>
</dbReference>
<evidence type="ECO:0000256" key="3">
    <source>
        <dbReference type="ARBA" id="ARBA00022801"/>
    </source>
</evidence>
<dbReference type="SUPFAM" id="SSF53474">
    <property type="entry name" value="alpha/beta-Hydrolases"/>
    <property type="match status" value="1"/>
</dbReference>
<dbReference type="PANTHER" id="PTHR11010">
    <property type="entry name" value="PROTEASE S28 PRO-X CARBOXYPEPTIDASE-RELATED"/>
    <property type="match status" value="1"/>
</dbReference>
<dbReference type="AlphaFoldDB" id="A0AAC8Q0Q6"/>
<dbReference type="GO" id="GO:0004177">
    <property type="term" value="F:aminopeptidase activity"/>
    <property type="evidence" value="ECO:0007669"/>
    <property type="project" value="UniProtKB-KW"/>
</dbReference>
<dbReference type="Gene3D" id="3.40.50.1820">
    <property type="entry name" value="alpha/beta hydrolase"/>
    <property type="match status" value="1"/>
</dbReference>
<gene>
    <name evidence="5" type="ORF">AA314_00332</name>
    <name evidence="6" type="ORF">ATI61_106100</name>
</gene>
<keyword evidence="1" id="KW-0645">Protease</keyword>
<name>A0AAC8Q0Q6_9BACT</name>
<dbReference type="Pfam" id="PF05576">
    <property type="entry name" value="Peptidase_S37"/>
    <property type="match status" value="1"/>
</dbReference>
<dbReference type="GO" id="GO:0006508">
    <property type="term" value="P:proteolysis"/>
    <property type="evidence" value="ECO:0007669"/>
    <property type="project" value="UniProtKB-KW"/>
</dbReference>
<evidence type="ECO:0000256" key="2">
    <source>
        <dbReference type="ARBA" id="ARBA00022729"/>
    </source>
</evidence>
<evidence type="ECO:0000313" key="6">
    <source>
        <dbReference type="EMBL" id="REG30631.1"/>
    </source>
</evidence>
<keyword evidence="3" id="KW-0378">Hydrolase</keyword>
<reference evidence="6 8" key="2">
    <citation type="submission" date="2018-08" db="EMBL/GenBank/DDBJ databases">
        <title>Genomic Encyclopedia of Archaeal and Bacterial Type Strains, Phase II (KMG-II): from individual species to whole genera.</title>
        <authorList>
            <person name="Goeker M."/>
        </authorList>
    </citation>
    <scope>NUCLEOTIDE SEQUENCE [LARGE SCALE GENOMIC DNA]</scope>
    <source>
        <strain evidence="6 8">DSM 2261</strain>
    </source>
</reference>
<protein>
    <submittedName>
        <fullName evidence="6">PS-10 peptidase S37</fullName>
    </submittedName>
    <submittedName>
        <fullName evidence="5">Secreted tripeptidyl aminopeptidase</fullName>
    </submittedName>
</protein>
<dbReference type="InterPro" id="IPR029058">
    <property type="entry name" value="AB_hydrolase_fold"/>
</dbReference>
<evidence type="ECO:0000313" key="5">
    <source>
        <dbReference type="EMBL" id="AKI98705.1"/>
    </source>
</evidence>
<dbReference type="Proteomes" id="UP000256345">
    <property type="component" value="Unassembled WGS sequence"/>
</dbReference>
<evidence type="ECO:0000313" key="8">
    <source>
        <dbReference type="Proteomes" id="UP000256345"/>
    </source>
</evidence>
<sequence length="482" mass="54380">MKKQRPLHLAGAIIAPLLAFQFQAHAESASPPPAAVTAPAPGATEAVDLLERLRALPGVVSVVEGRTRIPGTRFFTLQFDQPVDHEHPEGQRFRQRVTLLHRSESRPVVLYSSGYNIPSVAFQTEPTYLFQANQLTVEHRYFWPSVPERLEWEHLNIRQAAADHHRIIQSFKGLYGSSWLTSGASKGGMTSVYHRYFYPDDVDATLPYVAPSSKGPADVRYVDFVAQAGQDPDCNERLRTFQKTALQRRAELLPLVDSTYAPQGITFDALGKERAFEFAVVESSFYFWQYGNASNCATIPAPDAPAGELFAFLDEHATIGFSFGDEALDFFAAYYYQAATELGAPRYDERHLHGLLRFPREDRPAVYPPLGVEKRFDHALMPQVERWVRTQGSHLLFMYGENDPWSTNAFEVREGNDSLRFFVPAGNHSSLIYMLPAAEQKRALDTLERWMGVPIIHYPTAGLRPGEPLPFSYDIPEERGMR</sequence>
<keyword evidence="8" id="KW-1185">Reference proteome</keyword>
<dbReference type="InterPro" id="IPR008761">
    <property type="entry name" value="Peptidase_S37"/>
</dbReference>
<feature type="signal peptide" evidence="4">
    <location>
        <begin position="1"/>
        <end position="26"/>
    </location>
</feature>
<proteinExistence type="predicted"/>
<reference evidence="5 7" key="1">
    <citation type="submission" date="2015-05" db="EMBL/GenBank/DDBJ databases">
        <title>Genome assembly of Archangium gephyra DSM 2261.</title>
        <authorList>
            <person name="Sharma G."/>
            <person name="Subramanian S."/>
        </authorList>
    </citation>
    <scope>NUCLEOTIDE SEQUENCE [LARGE SCALE GENOMIC DNA]</scope>
    <source>
        <strain evidence="5 7">DSM 2261</strain>
    </source>
</reference>
<dbReference type="KEGG" id="age:AA314_00332"/>
<evidence type="ECO:0000313" key="7">
    <source>
        <dbReference type="Proteomes" id="UP000035579"/>
    </source>
</evidence>
<keyword evidence="2 4" id="KW-0732">Signal</keyword>
<evidence type="ECO:0000256" key="1">
    <source>
        <dbReference type="ARBA" id="ARBA00022670"/>
    </source>
</evidence>